<reference evidence="5" key="1">
    <citation type="journal article" date="2019" name="Int. J. Syst. Evol. Microbiol.">
        <title>The Global Catalogue of Microorganisms (GCM) 10K type strain sequencing project: providing services to taxonomists for standard genome sequencing and annotation.</title>
        <authorList>
            <consortium name="The Broad Institute Genomics Platform"/>
            <consortium name="The Broad Institute Genome Sequencing Center for Infectious Disease"/>
            <person name="Wu L."/>
            <person name="Ma J."/>
        </authorList>
    </citation>
    <scope>NUCLEOTIDE SEQUENCE [LARGE SCALE GENOMIC DNA]</scope>
    <source>
        <strain evidence="5">CGMCC 1.12479</strain>
    </source>
</reference>
<dbReference type="PANTHER" id="PTHR43477">
    <property type="entry name" value="DIHYDROANTICAPSIN 7-DEHYDROGENASE"/>
    <property type="match status" value="1"/>
</dbReference>
<keyword evidence="5" id="KW-1185">Reference proteome</keyword>
<comment type="caution">
    <text evidence="4">The sequence shown here is derived from an EMBL/GenBank/DDBJ whole genome shotgun (WGS) entry which is preliminary data.</text>
</comment>
<dbReference type="Proteomes" id="UP000635885">
    <property type="component" value="Unassembled WGS sequence"/>
</dbReference>
<dbReference type="RefSeq" id="WP_188440236.1">
    <property type="nucleotide sequence ID" value="NZ_BMFD01000003.1"/>
</dbReference>
<dbReference type="Gene3D" id="3.40.50.720">
    <property type="entry name" value="NAD(P)-binding Rossmann-like Domain"/>
    <property type="match status" value="1"/>
</dbReference>
<keyword evidence="2" id="KW-0560">Oxidoreductase</keyword>
<evidence type="ECO:0000256" key="2">
    <source>
        <dbReference type="ARBA" id="ARBA00023002"/>
    </source>
</evidence>
<evidence type="ECO:0000313" key="5">
    <source>
        <dbReference type="Proteomes" id="UP000635885"/>
    </source>
</evidence>
<dbReference type="SUPFAM" id="SSF51735">
    <property type="entry name" value="NAD(P)-binding Rossmann-fold domains"/>
    <property type="match status" value="1"/>
</dbReference>
<dbReference type="PANTHER" id="PTHR43477:SF1">
    <property type="entry name" value="DIHYDROANTICAPSIN 7-DEHYDROGENASE"/>
    <property type="match status" value="1"/>
</dbReference>
<sequence length="228" mass="24245">MKDKNIVVIGGNSGIGADVVSKLEKQGANIFSYSRSAEGDFQLDVTTEFKEIQGLPDVIDGVVYCPGSINLKPFHRFSVEDFKDDFEINLLGAVKVLQACLKGMKKSDSASVVLYSTVAVGVGLGFHSSIASAKGAVEGLTRSLAAEWAPNKIRVNCVAPSLTDTPLANQLLGNDDKKEASNKRHPLGRYGQPQDIAAATVYLLSEDASWMTGQVLHLDGGMSSVKGI</sequence>
<dbReference type="InterPro" id="IPR036291">
    <property type="entry name" value="NAD(P)-bd_dom_sf"/>
</dbReference>
<proteinExistence type="inferred from homology"/>
<name>A0ABQ1LZX3_9BACT</name>
<comment type="similarity">
    <text evidence="1">Belongs to the short-chain dehydrogenases/reductases (SDR) family.</text>
</comment>
<evidence type="ECO:0000256" key="1">
    <source>
        <dbReference type="ARBA" id="ARBA00006484"/>
    </source>
</evidence>
<dbReference type="CDD" id="cd05233">
    <property type="entry name" value="SDR_c"/>
    <property type="match status" value="1"/>
</dbReference>
<dbReference type="Pfam" id="PF13561">
    <property type="entry name" value="adh_short_C2"/>
    <property type="match status" value="1"/>
</dbReference>
<protein>
    <submittedName>
        <fullName evidence="4">Oxidoreductase</fullName>
    </submittedName>
</protein>
<accession>A0ABQ1LZX3</accession>
<feature type="region of interest" description="Disordered" evidence="3">
    <location>
        <begin position="171"/>
        <end position="190"/>
    </location>
</feature>
<gene>
    <name evidence="4" type="ORF">GCM10010993_09470</name>
</gene>
<dbReference type="PRINTS" id="PR00081">
    <property type="entry name" value="GDHRDH"/>
</dbReference>
<evidence type="ECO:0000313" key="4">
    <source>
        <dbReference type="EMBL" id="GGC32635.1"/>
    </source>
</evidence>
<dbReference type="InterPro" id="IPR051122">
    <property type="entry name" value="SDR_DHRS6-like"/>
</dbReference>
<dbReference type="InterPro" id="IPR002347">
    <property type="entry name" value="SDR_fam"/>
</dbReference>
<organism evidence="4 5">
    <name type="scientific">Belliella aquatica</name>
    <dbReference type="NCBI Taxonomy" id="1323734"/>
    <lineage>
        <taxon>Bacteria</taxon>
        <taxon>Pseudomonadati</taxon>
        <taxon>Bacteroidota</taxon>
        <taxon>Cytophagia</taxon>
        <taxon>Cytophagales</taxon>
        <taxon>Cyclobacteriaceae</taxon>
        <taxon>Belliella</taxon>
    </lineage>
</organism>
<dbReference type="EMBL" id="BMFD01000003">
    <property type="protein sequence ID" value="GGC32635.1"/>
    <property type="molecule type" value="Genomic_DNA"/>
</dbReference>
<evidence type="ECO:0000256" key="3">
    <source>
        <dbReference type="SAM" id="MobiDB-lite"/>
    </source>
</evidence>